<protein>
    <recommendedName>
        <fullName evidence="3">Transcription factor domain-containing protein</fullName>
    </recommendedName>
</protein>
<keyword evidence="2" id="KW-1185">Reference proteome</keyword>
<reference evidence="1 2" key="1">
    <citation type="submission" date="2013-03" db="EMBL/GenBank/DDBJ databases">
        <title>The Genome Sequence of Cladophialophora psammophila CBS 110553.</title>
        <authorList>
            <consortium name="The Broad Institute Genomics Platform"/>
            <person name="Cuomo C."/>
            <person name="de Hoog S."/>
            <person name="Gorbushina A."/>
            <person name="Walker B."/>
            <person name="Young S.K."/>
            <person name="Zeng Q."/>
            <person name="Gargeya S."/>
            <person name="Fitzgerald M."/>
            <person name="Haas B."/>
            <person name="Abouelleil A."/>
            <person name="Allen A.W."/>
            <person name="Alvarado L."/>
            <person name="Arachchi H.M."/>
            <person name="Berlin A.M."/>
            <person name="Chapman S.B."/>
            <person name="Gainer-Dewar J."/>
            <person name="Goldberg J."/>
            <person name="Griggs A."/>
            <person name="Gujja S."/>
            <person name="Hansen M."/>
            <person name="Howarth C."/>
            <person name="Imamovic A."/>
            <person name="Ireland A."/>
            <person name="Larimer J."/>
            <person name="McCowan C."/>
            <person name="Murphy C."/>
            <person name="Pearson M."/>
            <person name="Poon T.W."/>
            <person name="Priest M."/>
            <person name="Roberts A."/>
            <person name="Saif S."/>
            <person name="Shea T."/>
            <person name="Sisk P."/>
            <person name="Sykes S."/>
            <person name="Wortman J."/>
            <person name="Nusbaum C."/>
            <person name="Birren B."/>
        </authorList>
    </citation>
    <scope>NUCLEOTIDE SEQUENCE [LARGE SCALE GENOMIC DNA]</scope>
    <source>
        <strain evidence="1 2">CBS 110553</strain>
    </source>
</reference>
<dbReference type="HOGENOM" id="CLU_509969_0_0_1"/>
<comment type="caution">
    <text evidence="1">The sequence shown here is derived from an EMBL/GenBank/DDBJ whole genome shotgun (WGS) entry which is preliminary data.</text>
</comment>
<dbReference type="RefSeq" id="XP_007745294.1">
    <property type="nucleotide sequence ID" value="XM_007747104.1"/>
</dbReference>
<organism evidence="1 2">
    <name type="scientific">Cladophialophora psammophila CBS 110553</name>
    <dbReference type="NCBI Taxonomy" id="1182543"/>
    <lineage>
        <taxon>Eukaryota</taxon>
        <taxon>Fungi</taxon>
        <taxon>Dikarya</taxon>
        <taxon>Ascomycota</taxon>
        <taxon>Pezizomycotina</taxon>
        <taxon>Eurotiomycetes</taxon>
        <taxon>Chaetothyriomycetidae</taxon>
        <taxon>Chaetothyriales</taxon>
        <taxon>Herpotrichiellaceae</taxon>
        <taxon>Cladophialophora</taxon>
    </lineage>
</organism>
<accession>W9WQH9</accession>
<evidence type="ECO:0008006" key="3">
    <source>
        <dbReference type="Google" id="ProtNLM"/>
    </source>
</evidence>
<gene>
    <name evidence="1" type="ORF">A1O5_06510</name>
</gene>
<dbReference type="AlphaFoldDB" id="W9WQH9"/>
<sequence length="534" mass="59646">MDQPQLENPLAEDYLPRHRDSALALARPESSFLDFFKQSLIYASPYCTEPGCCTFFGRPAGPEDSRERTALPGRNRTLHEAQGGVEVTYPLALFEELKDLPSLEVLQTLRDEFQTRFLTSVPFLAEISCMTLDCRETPPYLLLPQALLGASVSRDPQHESIIEKLWRASTALMIGTVEVDNRLGRMVAWHTAGYLIVAFGMMQSNGRIWCHTEIVNGVSQSTLYRAGFLTNPKSNRTANRVLQSPVEPDASNLKKFCFIVDTLRSTHLQTPSTVETTWSVCVGSQAEYDFRGLCDSLVVDGRLLPPELPNRDYLLILFDIISDINVLFCAIGPLTACCMSIREASKQKSHQSQAGLENIIPPPLISQIESTAADYSQYLPLAADHEFHRVRARLMCALEVWQTSFSARDARLSNDGWVDASSLLPLFHFARLLLVAGPGVYNLPSLAGYTPEENGELLARPQQPRVPHTLGLRFPQSTLDVVMELLESVESDSARRSGTAREIQRPCRPMWYPLVLFYGALVAWSHMSAANVRL</sequence>
<proteinExistence type="predicted"/>
<evidence type="ECO:0000313" key="1">
    <source>
        <dbReference type="EMBL" id="EXJ70442.1"/>
    </source>
</evidence>
<dbReference type="Proteomes" id="UP000019471">
    <property type="component" value="Unassembled WGS sequence"/>
</dbReference>
<evidence type="ECO:0000313" key="2">
    <source>
        <dbReference type="Proteomes" id="UP000019471"/>
    </source>
</evidence>
<dbReference type="EMBL" id="AMGX01000009">
    <property type="protein sequence ID" value="EXJ70442.1"/>
    <property type="molecule type" value="Genomic_DNA"/>
</dbReference>
<dbReference type="GeneID" id="19191221"/>
<name>W9WQH9_9EURO</name>
<dbReference type="OrthoDB" id="4161325at2759"/>